<dbReference type="CDD" id="cd02440">
    <property type="entry name" value="AdoMet_MTases"/>
    <property type="match status" value="1"/>
</dbReference>
<keyword evidence="4" id="KW-0819">tRNA processing</keyword>
<evidence type="ECO:0000256" key="1">
    <source>
        <dbReference type="ARBA" id="ARBA00022603"/>
    </source>
</evidence>
<dbReference type="PROSITE" id="PS51620">
    <property type="entry name" value="SAM_TRM61"/>
    <property type="match status" value="1"/>
</dbReference>
<evidence type="ECO:0000313" key="7">
    <source>
        <dbReference type="EMBL" id="CAB4902125.1"/>
    </source>
</evidence>
<gene>
    <name evidence="7" type="ORF">UFOPK3610_00190</name>
</gene>
<dbReference type="PANTHER" id="PTHR12133">
    <property type="entry name" value="TRNA (ADENINE(58)-N(1))-METHYLTRANSFERASE"/>
    <property type="match status" value="1"/>
</dbReference>
<dbReference type="GO" id="GO:0160107">
    <property type="term" value="F:tRNA (adenine(58)-N1)-methyltransferase activity"/>
    <property type="evidence" value="ECO:0007669"/>
    <property type="project" value="InterPro"/>
</dbReference>
<dbReference type="EMBL" id="CAFBMR010000003">
    <property type="protein sequence ID" value="CAB4902125.1"/>
    <property type="molecule type" value="Genomic_DNA"/>
</dbReference>
<sequence length="308" mass="33359">MWDPGSLSRVSNDVTPLNRPRGPFMEGDLVQLTDPKGRIRTITLKPGKTWHSHKGGIEHDSLIGQPEGIVVTTVGGISYLAQRPQLLDFVLSMPRGATVVYPKDAARIVSLADLEPGGRALEAGAGSGALTCSLLRSVGSTGSVLSYERRDDFAEVARKNVATWFGAAPTQWELRVGDLQEAEIEAGSFDAVVLDMLAPWECLDIAARALRPGGAFVVYVATATQLSRVAEALRASGEWAEPRAEESLIRTWHLEGLSVRPDHRMIAHTGFLVVSRRLAPGTVLPLRRTRPAKGAYGEDWEQAATEFS</sequence>
<accession>A0A6J7GAI7</accession>
<dbReference type="GO" id="GO:0031515">
    <property type="term" value="C:tRNA (m1A) methyltransferase complex"/>
    <property type="evidence" value="ECO:0007669"/>
    <property type="project" value="InterPro"/>
</dbReference>
<dbReference type="PANTHER" id="PTHR12133:SF1">
    <property type="entry name" value="TRNA (ADENINE(58)-N(1))-METHYLTRANSFERASE, MITOCHONDRIAL"/>
    <property type="match status" value="1"/>
</dbReference>
<dbReference type="PIRSF" id="PIRSF017269">
    <property type="entry name" value="GCD14"/>
    <property type="match status" value="1"/>
</dbReference>
<keyword evidence="1" id="KW-0489">Methyltransferase</keyword>
<keyword evidence="3" id="KW-0949">S-adenosyl-L-methionine</keyword>
<dbReference type="AlphaFoldDB" id="A0A6J7GAI7"/>
<organism evidence="7">
    <name type="scientific">freshwater metagenome</name>
    <dbReference type="NCBI Taxonomy" id="449393"/>
    <lineage>
        <taxon>unclassified sequences</taxon>
        <taxon>metagenomes</taxon>
        <taxon>ecological metagenomes</taxon>
    </lineage>
</organism>
<dbReference type="Pfam" id="PF14801">
    <property type="entry name" value="TrmI-like_N"/>
    <property type="match status" value="1"/>
</dbReference>
<dbReference type="InterPro" id="IPR049470">
    <property type="entry name" value="TRM61_C"/>
</dbReference>
<dbReference type="InterPro" id="IPR029063">
    <property type="entry name" value="SAM-dependent_MTases_sf"/>
</dbReference>
<dbReference type="GO" id="GO:0030488">
    <property type="term" value="P:tRNA methylation"/>
    <property type="evidence" value="ECO:0007669"/>
    <property type="project" value="InterPro"/>
</dbReference>
<dbReference type="Gene3D" id="3.10.330.20">
    <property type="match status" value="1"/>
</dbReference>
<keyword evidence="2" id="KW-0808">Transferase</keyword>
<evidence type="ECO:0000259" key="6">
    <source>
        <dbReference type="Pfam" id="PF08704"/>
    </source>
</evidence>
<dbReference type="FunFam" id="3.40.50.150:FF:000019">
    <property type="entry name" value="tRNA (adenine(58)-N(1))-methyltransferase TrmI"/>
    <property type="match status" value="1"/>
</dbReference>
<evidence type="ECO:0000256" key="3">
    <source>
        <dbReference type="ARBA" id="ARBA00022691"/>
    </source>
</evidence>
<reference evidence="7" key="1">
    <citation type="submission" date="2020-05" db="EMBL/GenBank/DDBJ databases">
        <authorList>
            <person name="Chiriac C."/>
            <person name="Salcher M."/>
            <person name="Ghai R."/>
            <person name="Kavagutti S V."/>
        </authorList>
    </citation>
    <scope>NUCLEOTIDE SEQUENCE</scope>
</reference>
<evidence type="ECO:0000256" key="4">
    <source>
        <dbReference type="ARBA" id="ARBA00022694"/>
    </source>
</evidence>
<evidence type="ECO:0000256" key="2">
    <source>
        <dbReference type="ARBA" id="ARBA00022679"/>
    </source>
</evidence>
<feature type="domain" description="tRNA (adenine(58)-N(1))-methyltransferase catalytic subunit TRM61 C-terminal" evidence="6">
    <location>
        <begin position="82"/>
        <end position="254"/>
    </location>
</feature>
<protein>
    <submittedName>
        <fullName evidence="7">Unannotated protein</fullName>
    </submittedName>
</protein>
<dbReference type="InterPro" id="IPR014816">
    <property type="entry name" value="tRNA_MeTrfase_Gcd14"/>
</dbReference>
<name>A0A6J7GAI7_9ZZZZ</name>
<evidence type="ECO:0000256" key="5">
    <source>
        <dbReference type="SAM" id="MobiDB-lite"/>
    </source>
</evidence>
<dbReference type="SUPFAM" id="SSF53335">
    <property type="entry name" value="S-adenosyl-L-methionine-dependent methyltransferases"/>
    <property type="match status" value="1"/>
</dbReference>
<proteinExistence type="predicted"/>
<dbReference type="Pfam" id="PF08704">
    <property type="entry name" value="GCD14"/>
    <property type="match status" value="1"/>
</dbReference>
<feature type="region of interest" description="Disordered" evidence="5">
    <location>
        <begin position="1"/>
        <end position="26"/>
    </location>
</feature>
<dbReference type="Gene3D" id="3.40.50.150">
    <property type="entry name" value="Vaccinia Virus protein VP39"/>
    <property type="match status" value="1"/>
</dbReference>